<dbReference type="GeneID" id="35591632"/>
<keyword evidence="3" id="KW-1185">Reference proteome</keyword>
<sequence>MVSPTIVAALIGASVTLVLAVGGWGVRTVTREIRESRDERREEHQEVWSAVVVNYNLTKEIAAKEGIDVELPEHPLESRDFDNTDEE</sequence>
<dbReference type="KEGG" id="srub:C2R22_06040"/>
<evidence type="ECO:0000256" key="1">
    <source>
        <dbReference type="SAM" id="Phobius"/>
    </source>
</evidence>
<protein>
    <submittedName>
        <fullName evidence="2">Uncharacterized protein</fullName>
    </submittedName>
</protein>
<evidence type="ECO:0000313" key="3">
    <source>
        <dbReference type="Proteomes" id="UP000236584"/>
    </source>
</evidence>
<name>A0A2I8VJP1_9EURY</name>
<accession>A0A2I8VJP1</accession>
<keyword evidence="1" id="KW-0812">Transmembrane</keyword>
<dbReference type="RefSeq" id="WP_103424967.1">
    <property type="nucleotide sequence ID" value="NZ_CP026309.1"/>
</dbReference>
<keyword evidence="1" id="KW-1133">Transmembrane helix</keyword>
<proteinExistence type="predicted"/>
<dbReference type="AlphaFoldDB" id="A0A2I8VJP1"/>
<gene>
    <name evidence="2" type="ORF">C2R22_06040</name>
</gene>
<keyword evidence="1" id="KW-0472">Membrane</keyword>
<dbReference type="Proteomes" id="UP000236584">
    <property type="component" value="Chromosome"/>
</dbReference>
<evidence type="ECO:0000313" key="2">
    <source>
        <dbReference type="EMBL" id="AUV81279.1"/>
    </source>
</evidence>
<dbReference type="EMBL" id="CP026309">
    <property type="protein sequence ID" value="AUV81279.1"/>
    <property type="molecule type" value="Genomic_DNA"/>
</dbReference>
<reference evidence="2 3" key="1">
    <citation type="submission" date="2018-01" db="EMBL/GenBank/DDBJ databases">
        <title>Complete genome sequence of Salinigranum rubrum GX10T, an extremely halophilic archaeon isolated from a marine solar saltern.</title>
        <authorList>
            <person name="Han S."/>
        </authorList>
    </citation>
    <scope>NUCLEOTIDE SEQUENCE [LARGE SCALE GENOMIC DNA]</scope>
    <source>
        <strain evidence="2 3">GX10</strain>
    </source>
</reference>
<feature type="transmembrane region" description="Helical" evidence="1">
    <location>
        <begin position="6"/>
        <end position="26"/>
    </location>
</feature>
<organism evidence="2 3">
    <name type="scientific">Salinigranum rubrum</name>
    <dbReference type="NCBI Taxonomy" id="755307"/>
    <lineage>
        <taxon>Archaea</taxon>
        <taxon>Methanobacteriati</taxon>
        <taxon>Methanobacteriota</taxon>
        <taxon>Stenosarchaea group</taxon>
        <taxon>Halobacteria</taxon>
        <taxon>Halobacteriales</taxon>
        <taxon>Haloferacaceae</taxon>
        <taxon>Salinigranum</taxon>
    </lineage>
</organism>